<accession>A0A4R2GY85</accession>
<reference evidence="4 5" key="1">
    <citation type="submission" date="2019-03" db="EMBL/GenBank/DDBJ databases">
        <title>Genomic Encyclopedia of Type Strains, Phase IV (KMG-IV): sequencing the most valuable type-strain genomes for metagenomic binning, comparative biology and taxonomic classification.</title>
        <authorList>
            <person name="Goeker M."/>
        </authorList>
    </citation>
    <scope>NUCLEOTIDE SEQUENCE [LARGE SCALE GENOMIC DNA]</scope>
    <source>
        <strain evidence="4 5">DSM 22958</strain>
    </source>
</reference>
<keyword evidence="5" id="KW-1185">Reference proteome</keyword>
<dbReference type="InterPro" id="IPR051203">
    <property type="entry name" value="Polysaccharide_Synthase-Rel"/>
</dbReference>
<dbReference type="PANTHER" id="PTHR43318">
    <property type="entry name" value="UDP-N-ACETYLGLUCOSAMINE 4,6-DEHYDRATASE"/>
    <property type="match status" value="1"/>
</dbReference>
<feature type="transmembrane region" description="Helical" evidence="2">
    <location>
        <begin position="113"/>
        <end position="133"/>
    </location>
</feature>
<dbReference type="SUPFAM" id="SSF51735">
    <property type="entry name" value="NAD(P)-binding Rossmann-fold domains"/>
    <property type="match status" value="1"/>
</dbReference>
<dbReference type="AlphaFoldDB" id="A0A4R2GY85"/>
<keyword evidence="2" id="KW-0472">Membrane</keyword>
<dbReference type="OrthoDB" id="9803111at2"/>
<dbReference type="RefSeq" id="WP_132002381.1">
    <property type="nucleotide sequence ID" value="NZ_JBHUNN010000002.1"/>
</dbReference>
<feature type="domain" description="Polysaccharide biosynthesis protein CapD-like" evidence="3">
    <location>
        <begin position="297"/>
        <end position="597"/>
    </location>
</feature>
<gene>
    <name evidence="4" type="ORF">EV666_101492</name>
</gene>
<dbReference type="Proteomes" id="UP000294881">
    <property type="component" value="Unassembled WGS sequence"/>
</dbReference>
<protein>
    <submittedName>
        <fullName evidence="4">O-antigen biosynthesis protein WbqV</fullName>
    </submittedName>
</protein>
<dbReference type="PANTHER" id="PTHR43318:SF1">
    <property type="entry name" value="POLYSACCHARIDE BIOSYNTHESIS PROTEIN EPSC-RELATED"/>
    <property type="match status" value="1"/>
</dbReference>
<dbReference type="InterPro" id="IPR003869">
    <property type="entry name" value="Polysac_CapD-like"/>
</dbReference>
<evidence type="ECO:0000256" key="1">
    <source>
        <dbReference type="ARBA" id="ARBA00007430"/>
    </source>
</evidence>
<keyword evidence="2" id="KW-1133">Transmembrane helix</keyword>
<keyword evidence="2" id="KW-0812">Transmembrane</keyword>
<evidence type="ECO:0000313" key="4">
    <source>
        <dbReference type="EMBL" id="TCO16239.1"/>
    </source>
</evidence>
<comment type="caution">
    <text evidence="4">The sequence shown here is derived from an EMBL/GenBank/DDBJ whole genome shotgun (WGS) entry which is preliminary data.</text>
</comment>
<feature type="transmembrane region" description="Helical" evidence="2">
    <location>
        <begin position="45"/>
        <end position="63"/>
    </location>
</feature>
<comment type="similarity">
    <text evidence="1">Belongs to the polysaccharide synthase family.</text>
</comment>
<proteinExistence type="inferred from homology"/>
<organism evidence="4 5">
    <name type="scientific">Camelimonas lactis</name>
    <dbReference type="NCBI Taxonomy" id="659006"/>
    <lineage>
        <taxon>Bacteria</taxon>
        <taxon>Pseudomonadati</taxon>
        <taxon>Pseudomonadota</taxon>
        <taxon>Alphaproteobacteria</taxon>
        <taxon>Hyphomicrobiales</taxon>
        <taxon>Chelatococcaceae</taxon>
        <taxon>Camelimonas</taxon>
    </lineage>
</organism>
<feature type="transmembrane region" description="Helical" evidence="2">
    <location>
        <begin position="12"/>
        <end position="33"/>
    </location>
</feature>
<dbReference type="EMBL" id="SLWL01000001">
    <property type="protein sequence ID" value="TCO16239.1"/>
    <property type="molecule type" value="Genomic_DNA"/>
</dbReference>
<evidence type="ECO:0000313" key="5">
    <source>
        <dbReference type="Proteomes" id="UP000294881"/>
    </source>
</evidence>
<name>A0A4R2GY85_9HYPH</name>
<dbReference type="Pfam" id="PF02719">
    <property type="entry name" value="Polysacc_synt_2"/>
    <property type="match status" value="1"/>
</dbReference>
<dbReference type="InterPro" id="IPR036291">
    <property type="entry name" value="NAD(P)-bd_dom_sf"/>
</dbReference>
<feature type="transmembrane region" description="Helical" evidence="2">
    <location>
        <begin position="84"/>
        <end position="101"/>
    </location>
</feature>
<dbReference type="Gene3D" id="3.40.50.720">
    <property type="entry name" value="NAD(P)-binding Rossmann-like Domain"/>
    <property type="match status" value="2"/>
</dbReference>
<evidence type="ECO:0000256" key="2">
    <source>
        <dbReference type="SAM" id="Phobius"/>
    </source>
</evidence>
<evidence type="ECO:0000259" key="3">
    <source>
        <dbReference type="Pfam" id="PF02719"/>
    </source>
</evidence>
<sequence>MASRRAIRTILLNLTADLVVTAGATALAFFLRFQDQRLGVYLHDLPLILAGVLPLAAIVFLIVRLPQSKWRFTSLPDILKIAKASLILSLLLLAFDTVISHPDLLGRNYFGRAWILLFCLLEMLLLAAPRVAYRALKQRQLTSASPASKRDAALILGTGIEIEAILRGIEQGALSRLRPVGALSRHGADAGQSIRDIRVLGGFNDLASVMQGLAARDQAPAIVVMAPSALADEVNPGTILTTARRFGVEVLRTQGLDEGAQNVSARLAPISMEDLLLRPAISIDEATITTLAAHRRIAITGGGGSIGGELARRLARFGATDILILENSEPALHAILEDLGRVPGCNPVGRICDVRDRDRLFAILGDYRPQIVYHAAALKHVHYLEKDWSEGVRTNVFGAMNAADAAIACGAEAFVMISTDKAVKPVSILGATKRLAEMYVQAKDAELAARNGATGDAEAPRLTRLVVVRFGNVLGSNGSVVPKFREQIDKGGPVTVTHPDMVRFFMTIPEACDLVVVASFHAIDDPDKGTSIYVLNMGRPVKILDLATRMIEMAGLRPNVDIDIVFSGMRPGERLEEIVLDDGEATRDVNLPGIIAADPSFPDINELERCLDALAGAVTRGEKSKVYGVIHTALPTFPATPEQAPQAVT</sequence>